<protein>
    <submittedName>
        <fullName evidence="3">DUF4338 domain-containing protein</fullName>
    </submittedName>
</protein>
<dbReference type="EMBL" id="UZAF01018236">
    <property type="protein sequence ID" value="VDO49485.1"/>
    <property type="molecule type" value="Genomic_DNA"/>
</dbReference>
<sequence length="154" mass="18206">MSWAKLTGPISDNGPYNRRYDWAVTWGHILEPNRRHRVGFFMCPLEHLPELANRRFYRICRLFEQEVFVFKSHFKAIKTTRSSRILLNWIRQAGDAAPGFFPSYRERRIQLLWPTNVLASNTSCPSSVDGIERCVAPVGVRRSNRRKGHRHRRR</sequence>
<evidence type="ECO:0000313" key="3">
    <source>
        <dbReference type="WBParaSite" id="HPLM_0001352101-mRNA-1"/>
    </source>
</evidence>
<reference evidence="1 2" key="2">
    <citation type="submission" date="2018-11" db="EMBL/GenBank/DDBJ databases">
        <authorList>
            <consortium name="Pathogen Informatics"/>
        </authorList>
    </citation>
    <scope>NUCLEOTIDE SEQUENCE [LARGE SCALE GENOMIC DNA]</scope>
    <source>
        <strain evidence="1 2">MHpl1</strain>
    </source>
</reference>
<gene>
    <name evidence="1" type="ORF">HPLM_LOCUS13513</name>
</gene>
<dbReference type="AlphaFoldDB" id="A0A0N4WQ38"/>
<evidence type="ECO:0000313" key="2">
    <source>
        <dbReference type="Proteomes" id="UP000268014"/>
    </source>
</evidence>
<keyword evidence="2" id="KW-1185">Reference proteome</keyword>
<organism evidence="3">
    <name type="scientific">Haemonchus placei</name>
    <name type="common">Barber's pole worm</name>
    <dbReference type="NCBI Taxonomy" id="6290"/>
    <lineage>
        <taxon>Eukaryota</taxon>
        <taxon>Metazoa</taxon>
        <taxon>Ecdysozoa</taxon>
        <taxon>Nematoda</taxon>
        <taxon>Chromadorea</taxon>
        <taxon>Rhabditida</taxon>
        <taxon>Rhabditina</taxon>
        <taxon>Rhabditomorpha</taxon>
        <taxon>Strongyloidea</taxon>
        <taxon>Trichostrongylidae</taxon>
        <taxon>Haemonchus</taxon>
    </lineage>
</organism>
<evidence type="ECO:0000313" key="1">
    <source>
        <dbReference type="EMBL" id="VDO49485.1"/>
    </source>
</evidence>
<accession>A0A0N4WQ38</accession>
<name>A0A0N4WQ38_HAEPC</name>
<proteinExistence type="predicted"/>
<dbReference type="Proteomes" id="UP000268014">
    <property type="component" value="Unassembled WGS sequence"/>
</dbReference>
<dbReference type="WBParaSite" id="HPLM_0001352101-mRNA-1">
    <property type="protein sequence ID" value="HPLM_0001352101-mRNA-1"/>
    <property type="gene ID" value="HPLM_0001352101"/>
</dbReference>
<reference evidence="3" key="1">
    <citation type="submission" date="2017-02" db="UniProtKB">
        <authorList>
            <consortium name="WormBaseParasite"/>
        </authorList>
    </citation>
    <scope>IDENTIFICATION</scope>
</reference>